<organism evidence="1 2">
    <name type="scientific">Pholiota conissans</name>
    <dbReference type="NCBI Taxonomy" id="109636"/>
    <lineage>
        <taxon>Eukaryota</taxon>
        <taxon>Fungi</taxon>
        <taxon>Dikarya</taxon>
        <taxon>Basidiomycota</taxon>
        <taxon>Agaricomycotina</taxon>
        <taxon>Agaricomycetes</taxon>
        <taxon>Agaricomycetidae</taxon>
        <taxon>Agaricales</taxon>
        <taxon>Agaricineae</taxon>
        <taxon>Strophariaceae</taxon>
        <taxon>Pholiota</taxon>
    </lineage>
</organism>
<evidence type="ECO:0000313" key="2">
    <source>
        <dbReference type="Proteomes" id="UP000807469"/>
    </source>
</evidence>
<reference evidence="1" key="1">
    <citation type="submission" date="2020-11" db="EMBL/GenBank/DDBJ databases">
        <authorList>
            <consortium name="DOE Joint Genome Institute"/>
            <person name="Ahrendt S."/>
            <person name="Riley R."/>
            <person name="Andreopoulos W."/>
            <person name="Labutti K."/>
            <person name="Pangilinan J."/>
            <person name="Ruiz-Duenas F.J."/>
            <person name="Barrasa J.M."/>
            <person name="Sanchez-Garcia M."/>
            <person name="Camarero S."/>
            <person name="Miyauchi S."/>
            <person name="Serrano A."/>
            <person name="Linde D."/>
            <person name="Babiker R."/>
            <person name="Drula E."/>
            <person name="Ayuso-Fernandez I."/>
            <person name="Pacheco R."/>
            <person name="Padilla G."/>
            <person name="Ferreira P."/>
            <person name="Barriuso J."/>
            <person name="Kellner H."/>
            <person name="Castanera R."/>
            <person name="Alfaro M."/>
            <person name="Ramirez L."/>
            <person name="Pisabarro A.G."/>
            <person name="Kuo A."/>
            <person name="Tritt A."/>
            <person name="Lipzen A."/>
            <person name="He G."/>
            <person name="Yan M."/>
            <person name="Ng V."/>
            <person name="Cullen D."/>
            <person name="Martin F."/>
            <person name="Rosso M.-N."/>
            <person name="Henrissat B."/>
            <person name="Hibbett D."/>
            <person name="Martinez A.T."/>
            <person name="Grigoriev I.V."/>
        </authorList>
    </citation>
    <scope>NUCLEOTIDE SEQUENCE</scope>
    <source>
        <strain evidence="1">CIRM-BRFM 674</strain>
    </source>
</reference>
<dbReference type="AlphaFoldDB" id="A0A9P5YSI1"/>
<comment type="caution">
    <text evidence="1">The sequence shown here is derived from an EMBL/GenBank/DDBJ whole genome shotgun (WGS) entry which is preliminary data.</text>
</comment>
<dbReference type="EMBL" id="MU155383">
    <property type="protein sequence ID" value="KAF9474356.1"/>
    <property type="molecule type" value="Genomic_DNA"/>
</dbReference>
<keyword evidence="2" id="KW-1185">Reference proteome</keyword>
<evidence type="ECO:0000313" key="1">
    <source>
        <dbReference type="EMBL" id="KAF9474356.1"/>
    </source>
</evidence>
<sequence>MDMNSTCHVWAHGYAAYLRHVDRLPSLFSCVRFSEFENLIPCEIPNCTCRALELKYGKSHPPLPWFSEISELQATVPKLSEIIT</sequence>
<name>A0A9P5YSI1_9AGAR</name>
<accession>A0A9P5YSI1</accession>
<protein>
    <submittedName>
        <fullName evidence="1">Uncharacterized protein</fullName>
    </submittedName>
</protein>
<proteinExistence type="predicted"/>
<gene>
    <name evidence="1" type="ORF">BDN70DRAFT_321097</name>
</gene>
<dbReference type="Proteomes" id="UP000807469">
    <property type="component" value="Unassembled WGS sequence"/>
</dbReference>